<keyword evidence="6 7" id="KW-0326">Glycosidase</keyword>
<evidence type="ECO:0000313" key="11">
    <source>
        <dbReference type="EMBL" id="KAK0614695.1"/>
    </source>
</evidence>
<gene>
    <name evidence="11" type="ORF">B0T14DRAFT_540042</name>
</gene>
<comment type="pathway">
    <text evidence="2 7">Glycan metabolism; L-arabinan degradation.</text>
</comment>
<evidence type="ECO:0000256" key="5">
    <source>
        <dbReference type="ARBA" id="ARBA00022801"/>
    </source>
</evidence>
<protein>
    <recommendedName>
        <fullName evidence="4 7">Arabinan endo-1,5-alpha-L-arabinosidase</fullName>
        <ecNumber evidence="4 7">3.2.1.99</ecNumber>
    </recommendedName>
</protein>
<comment type="similarity">
    <text evidence="3 7">Belongs to the glycosyl hydrolase 43 family.</text>
</comment>
<dbReference type="SUPFAM" id="SSF75005">
    <property type="entry name" value="Arabinanase/levansucrase/invertase"/>
    <property type="match status" value="1"/>
</dbReference>
<sequence length="315" mass="34410">MRLFLCLSTVACISHGYALPGPCSGTCVNTHDPSIITRNGTYYRFSTGGRIAIHTAPSITGPWTYKGPLLPKGSIINLPGNQDLWAPDVAEMDGSYYCYYSVSTFGSQTSAIGLAISPNLETWTDLGPIVNSDPSKPYNAIDPNLIDVNGTKLLTFGSFWNGLYQVPMQTPPTSIRPGSQPYQVSYNRADTAMEGPSVFRNGNYYYLFFSKGSCCGYDRNRPAAGKEYRVMVCRSTFPNSGFVDKLGHSCVNGGGSVVLESHDDVYGPGGQCVYQDPVQGPILAYHYVDRRVGYADGQKRIGWNRMDFSSGWPVV</sequence>
<dbReference type="AlphaFoldDB" id="A0AA39WFZ1"/>
<feature type="active site" description="Proton acceptor" evidence="8">
    <location>
        <position position="32"/>
    </location>
</feature>
<dbReference type="PANTHER" id="PTHR43301">
    <property type="entry name" value="ARABINAN ENDO-1,5-ALPHA-L-ARABINOSIDASE"/>
    <property type="match status" value="1"/>
</dbReference>
<dbReference type="EMBL" id="JAULSU010000006">
    <property type="protein sequence ID" value="KAK0614695.1"/>
    <property type="molecule type" value="Genomic_DNA"/>
</dbReference>
<organism evidence="11 12">
    <name type="scientific">Immersiella caudata</name>
    <dbReference type="NCBI Taxonomy" id="314043"/>
    <lineage>
        <taxon>Eukaryota</taxon>
        <taxon>Fungi</taxon>
        <taxon>Dikarya</taxon>
        <taxon>Ascomycota</taxon>
        <taxon>Pezizomycotina</taxon>
        <taxon>Sordariomycetes</taxon>
        <taxon>Sordariomycetidae</taxon>
        <taxon>Sordariales</taxon>
        <taxon>Lasiosphaeriaceae</taxon>
        <taxon>Immersiella</taxon>
    </lineage>
</organism>
<dbReference type="InterPro" id="IPR050727">
    <property type="entry name" value="GH43_arabinanases"/>
</dbReference>
<dbReference type="InterPro" id="IPR006710">
    <property type="entry name" value="Glyco_hydro_43"/>
</dbReference>
<name>A0AA39WFZ1_9PEZI</name>
<comment type="catalytic activity">
    <reaction evidence="1 7">
        <text>Endohydrolysis of (1-&gt;5)-alpha-arabinofuranosidic linkages in (1-&gt;5)-arabinans.</text>
        <dbReference type="EC" id="3.2.1.99"/>
    </reaction>
</comment>
<evidence type="ECO:0000256" key="1">
    <source>
        <dbReference type="ARBA" id="ARBA00000375"/>
    </source>
</evidence>
<evidence type="ECO:0000313" key="12">
    <source>
        <dbReference type="Proteomes" id="UP001175000"/>
    </source>
</evidence>
<keyword evidence="5 7" id="KW-0378">Hydrolase</keyword>
<proteinExistence type="inferred from homology"/>
<dbReference type="PANTHER" id="PTHR43301:SF3">
    <property type="entry name" value="ARABINAN ENDO-1,5-ALPHA-L-ARABINOSIDASE A-RELATED"/>
    <property type="match status" value="1"/>
</dbReference>
<evidence type="ECO:0000256" key="8">
    <source>
        <dbReference type="PIRSR" id="PIRSR606710-1"/>
    </source>
</evidence>
<evidence type="ECO:0000256" key="10">
    <source>
        <dbReference type="SAM" id="SignalP"/>
    </source>
</evidence>
<dbReference type="PIRSF" id="PIRSF026534">
    <property type="entry name" value="Endo_alpha-L-arabinosidase"/>
    <property type="match status" value="1"/>
</dbReference>
<dbReference type="Proteomes" id="UP001175000">
    <property type="component" value="Unassembled WGS sequence"/>
</dbReference>
<feature type="signal peptide" evidence="10">
    <location>
        <begin position="1"/>
        <end position="18"/>
    </location>
</feature>
<evidence type="ECO:0000256" key="4">
    <source>
        <dbReference type="ARBA" id="ARBA00012586"/>
    </source>
</evidence>
<evidence type="ECO:0000256" key="3">
    <source>
        <dbReference type="ARBA" id="ARBA00009865"/>
    </source>
</evidence>
<dbReference type="EC" id="3.2.1.99" evidence="4 7"/>
<dbReference type="Gene3D" id="2.115.10.20">
    <property type="entry name" value="Glycosyl hydrolase domain, family 43"/>
    <property type="match status" value="1"/>
</dbReference>
<keyword evidence="10" id="KW-0732">Signal</keyword>
<feature type="site" description="Important for catalytic activity, responsible for pKa modulation of the active site Glu and correct orientation of both the proton donor and substrate" evidence="9">
    <location>
        <position position="142"/>
    </location>
</feature>
<comment type="caution">
    <text evidence="11">The sequence shown here is derived from an EMBL/GenBank/DDBJ whole genome shotgun (WGS) entry which is preliminary data.</text>
</comment>
<dbReference type="GO" id="GO:0005975">
    <property type="term" value="P:carbohydrate metabolic process"/>
    <property type="evidence" value="ECO:0007669"/>
    <property type="project" value="InterPro"/>
</dbReference>
<accession>A0AA39WFZ1</accession>
<feature type="active site" description="Proton donor" evidence="8">
    <location>
        <position position="194"/>
    </location>
</feature>
<dbReference type="Pfam" id="PF04616">
    <property type="entry name" value="Glyco_hydro_43"/>
    <property type="match status" value="1"/>
</dbReference>
<reference evidence="11" key="1">
    <citation type="submission" date="2023-06" db="EMBL/GenBank/DDBJ databases">
        <title>Genome-scale phylogeny and comparative genomics of the fungal order Sordariales.</title>
        <authorList>
            <consortium name="Lawrence Berkeley National Laboratory"/>
            <person name="Hensen N."/>
            <person name="Bonometti L."/>
            <person name="Westerberg I."/>
            <person name="Brannstrom I.O."/>
            <person name="Guillou S."/>
            <person name="Cros-Aarteil S."/>
            <person name="Calhoun S."/>
            <person name="Haridas S."/>
            <person name="Kuo A."/>
            <person name="Mondo S."/>
            <person name="Pangilinan J."/>
            <person name="Riley R."/>
            <person name="Labutti K."/>
            <person name="Andreopoulos B."/>
            <person name="Lipzen A."/>
            <person name="Chen C."/>
            <person name="Yanf M."/>
            <person name="Daum C."/>
            <person name="Ng V."/>
            <person name="Clum A."/>
            <person name="Steindorff A."/>
            <person name="Ohm R."/>
            <person name="Martin F."/>
            <person name="Silar P."/>
            <person name="Natvig D."/>
            <person name="Lalanne C."/>
            <person name="Gautier V."/>
            <person name="Ament-Velasquez S.L."/>
            <person name="Kruys A."/>
            <person name="Hutchinson M.I."/>
            <person name="Powell A.J."/>
            <person name="Barry K."/>
            <person name="Miller A.N."/>
            <person name="Grigoriev I.V."/>
            <person name="Debuchy R."/>
            <person name="Gladieux P."/>
            <person name="Thoren M.H."/>
            <person name="Johannesson H."/>
        </authorList>
    </citation>
    <scope>NUCLEOTIDE SEQUENCE</scope>
    <source>
        <strain evidence="11">CBS 606.72</strain>
    </source>
</reference>
<dbReference type="InterPro" id="IPR023296">
    <property type="entry name" value="Glyco_hydro_beta-prop_sf"/>
</dbReference>
<evidence type="ECO:0000256" key="9">
    <source>
        <dbReference type="PIRSR" id="PIRSR606710-2"/>
    </source>
</evidence>
<dbReference type="CDD" id="cd18831">
    <property type="entry name" value="GH43_AnAbnA-like"/>
    <property type="match status" value="1"/>
</dbReference>
<evidence type="ECO:0000256" key="2">
    <source>
        <dbReference type="ARBA" id="ARBA00004834"/>
    </source>
</evidence>
<evidence type="ECO:0000256" key="6">
    <source>
        <dbReference type="ARBA" id="ARBA00023295"/>
    </source>
</evidence>
<dbReference type="GO" id="GO:0046558">
    <property type="term" value="F:arabinan endo-1,5-alpha-L-arabinosidase activity"/>
    <property type="evidence" value="ECO:0007669"/>
    <property type="project" value="UniProtKB-EC"/>
</dbReference>
<keyword evidence="12" id="KW-1185">Reference proteome</keyword>
<feature type="chain" id="PRO_5041440984" description="Arabinan endo-1,5-alpha-L-arabinosidase" evidence="10">
    <location>
        <begin position="19"/>
        <end position="315"/>
    </location>
</feature>
<evidence type="ECO:0000256" key="7">
    <source>
        <dbReference type="PIRNR" id="PIRNR026534"/>
    </source>
</evidence>
<dbReference type="InterPro" id="IPR016840">
    <property type="entry name" value="Glyco_hydro_43_endo_a_Ara-ase"/>
</dbReference>